<dbReference type="CDD" id="cd09272">
    <property type="entry name" value="RNase_HI_RT_Ty1"/>
    <property type="match status" value="1"/>
</dbReference>
<name>A0A7J0DEF5_9ERIC</name>
<protein>
    <recommendedName>
        <fullName evidence="6">Retrovirus-related Pol polyprotein from transposon TNT 1-94</fullName>
    </recommendedName>
</protein>
<comment type="caution">
    <text evidence="4">The sequence shown here is derived from an EMBL/GenBank/DDBJ whole genome shotgun (WGS) entry which is preliminary data.</text>
</comment>
<proteinExistence type="predicted"/>
<sequence>MAYVHVPKDERSKLDNKTMKCVFVGYGLDEFGYRFFDPINRKLIRSRDVIFMEDHTIEDIDKAEKGVPTSENEEMVDVDPVPIVPIPTVADDVPIENQGMDLHVDNPNDLIDVKTNVDNNVELENENIEESIVANEPRRSTRDRRHSTRYPPNEYVCLTDGGEPESFKEAMEDENKKDWMEAMEDEMQSLRENNTFELARLVVKGFTQRKGVDFGEIFAPVVKMQSIRVVLGLAASLDLEVEQMDVKTAFLHGDLQEEIYMEQPEGFQEDGKEGYARHCTCRWYGESLSLKSGEDIIGEAVKWVMRYLRGTTNLRLTLRCEKPILVGYTDSDLAGSLDGRKSTSGHMVTFAGGVVAWQSKLQKCVTLSTTEAEFIAVVEATKDLLWLRNFTMELGLKQARYVLFYDNQSAIHLAKNSSFHSRSKHIDVRYHWIRDALDAKLLELKKIHTDDNGSDMLTKVLLKGKFEFCRTVTGLTLPSN</sequence>
<dbReference type="AlphaFoldDB" id="A0A7J0DEF5"/>
<dbReference type="PANTHER" id="PTHR11439">
    <property type="entry name" value="GAG-POL-RELATED RETROTRANSPOSON"/>
    <property type="match status" value="1"/>
</dbReference>
<organism evidence="4 5">
    <name type="scientific">Actinidia rufa</name>
    <dbReference type="NCBI Taxonomy" id="165716"/>
    <lineage>
        <taxon>Eukaryota</taxon>
        <taxon>Viridiplantae</taxon>
        <taxon>Streptophyta</taxon>
        <taxon>Embryophyta</taxon>
        <taxon>Tracheophyta</taxon>
        <taxon>Spermatophyta</taxon>
        <taxon>Magnoliopsida</taxon>
        <taxon>eudicotyledons</taxon>
        <taxon>Gunneridae</taxon>
        <taxon>Pentapetalae</taxon>
        <taxon>asterids</taxon>
        <taxon>Ericales</taxon>
        <taxon>Actinidiaceae</taxon>
        <taxon>Actinidia</taxon>
    </lineage>
</organism>
<feature type="region of interest" description="Disordered" evidence="1">
    <location>
        <begin position="134"/>
        <end position="153"/>
    </location>
</feature>
<reference evidence="5" key="1">
    <citation type="submission" date="2019-07" db="EMBL/GenBank/DDBJ databases">
        <title>De Novo Assembly of kiwifruit Actinidia rufa.</title>
        <authorList>
            <person name="Sugita-Konishi S."/>
            <person name="Sato K."/>
            <person name="Mori E."/>
            <person name="Abe Y."/>
            <person name="Kisaki G."/>
            <person name="Hamano K."/>
            <person name="Suezawa K."/>
            <person name="Otani M."/>
            <person name="Fukuda T."/>
            <person name="Manabe T."/>
            <person name="Gomi K."/>
            <person name="Tabuchi M."/>
            <person name="Akimitsu K."/>
            <person name="Kataoka I."/>
        </authorList>
    </citation>
    <scope>NUCLEOTIDE SEQUENCE [LARGE SCALE GENOMIC DNA]</scope>
    <source>
        <strain evidence="5">cv. Fuchu</strain>
    </source>
</reference>
<dbReference type="Pfam" id="PF25597">
    <property type="entry name" value="SH3_retrovirus"/>
    <property type="match status" value="1"/>
</dbReference>
<evidence type="ECO:0000259" key="2">
    <source>
        <dbReference type="Pfam" id="PF07727"/>
    </source>
</evidence>
<feature type="domain" description="Retroviral polymerase SH3-like" evidence="3">
    <location>
        <begin position="2"/>
        <end position="59"/>
    </location>
</feature>
<dbReference type="OrthoDB" id="1432605at2759"/>
<dbReference type="EMBL" id="BJWL01000182">
    <property type="protein sequence ID" value="GFS33196.1"/>
    <property type="molecule type" value="Genomic_DNA"/>
</dbReference>
<evidence type="ECO:0000259" key="3">
    <source>
        <dbReference type="Pfam" id="PF25597"/>
    </source>
</evidence>
<dbReference type="Pfam" id="PF07727">
    <property type="entry name" value="RVT_2"/>
    <property type="match status" value="1"/>
</dbReference>
<dbReference type="InterPro" id="IPR057670">
    <property type="entry name" value="SH3_retrovirus"/>
</dbReference>
<dbReference type="InterPro" id="IPR013103">
    <property type="entry name" value="RVT_2"/>
</dbReference>
<keyword evidence="5" id="KW-1185">Reference proteome</keyword>
<gene>
    <name evidence="4" type="ORF">Acr_00g0026970</name>
</gene>
<dbReference type="PANTHER" id="PTHR11439:SF467">
    <property type="entry name" value="INTEGRASE CATALYTIC DOMAIN-CONTAINING PROTEIN"/>
    <property type="match status" value="1"/>
</dbReference>
<evidence type="ECO:0000256" key="1">
    <source>
        <dbReference type="SAM" id="MobiDB-lite"/>
    </source>
</evidence>
<accession>A0A7J0DEF5</accession>
<evidence type="ECO:0000313" key="4">
    <source>
        <dbReference type="EMBL" id="GFS33196.1"/>
    </source>
</evidence>
<dbReference type="Proteomes" id="UP000585474">
    <property type="component" value="Unassembled WGS sequence"/>
</dbReference>
<feature type="domain" description="Reverse transcriptase Ty1/copia-type" evidence="2">
    <location>
        <begin position="199"/>
        <end position="276"/>
    </location>
</feature>
<evidence type="ECO:0008006" key="6">
    <source>
        <dbReference type="Google" id="ProtNLM"/>
    </source>
</evidence>
<evidence type="ECO:0000313" key="5">
    <source>
        <dbReference type="Proteomes" id="UP000585474"/>
    </source>
</evidence>